<reference evidence="1 2" key="1">
    <citation type="submission" date="2024-04" db="EMBL/GenBank/DDBJ databases">
        <authorList>
            <person name="Rising A."/>
            <person name="Reimegard J."/>
            <person name="Sonavane S."/>
            <person name="Akerstrom W."/>
            <person name="Nylinder S."/>
            <person name="Hedman E."/>
            <person name="Kallberg Y."/>
        </authorList>
    </citation>
    <scope>NUCLEOTIDE SEQUENCE [LARGE SCALE GENOMIC DNA]</scope>
</reference>
<dbReference type="Proteomes" id="UP001497382">
    <property type="component" value="Unassembled WGS sequence"/>
</dbReference>
<evidence type="ECO:0000313" key="1">
    <source>
        <dbReference type="EMBL" id="CAL1297924.1"/>
    </source>
</evidence>
<gene>
    <name evidence="1" type="ORF">LARSCL_LOCUS20591</name>
</gene>
<name>A0AAV2BPX8_9ARAC</name>
<keyword evidence="2" id="KW-1185">Reference proteome</keyword>
<accession>A0AAV2BPX8</accession>
<dbReference type="AlphaFoldDB" id="A0AAV2BPX8"/>
<sequence length="79" mass="9100">MRFNLYRQIGDGSKGYLPERMTTVLNLGIDTNSLKSLLPTYGTFWLRLLTDAIGTFHAKHIVTTWYQCSNYFAFKTNST</sequence>
<feature type="non-terminal residue" evidence="1">
    <location>
        <position position="79"/>
    </location>
</feature>
<proteinExistence type="predicted"/>
<evidence type="ECO:0000313" key="2">
    <source>
        <dbReference type="Proteomes" id="UP001497382"/>
    </source>
</evidence>
<organism evidence="1 2">
    <name type="scientific">Larinioides sclopetarius</name>
    <dbReference type="NCBI Taxonomy" id="280406"/>
    <lineage>
        <taxon>Eukaryota</taxon>
        <taxon>Metazoa</taxon>
        <taxon>Ecdysozoa</taxon>
        <taxon>Arthropoda</taxon>
        <taxon>Chelicerata</taxon>
        <taxon>Arachnida</taxon>
        <taxon>Araneae</taxon>
        <taxon>Araneomorphae</taxon>
        <taxon>Entelegynae</taxon>
        <taxon>Araneoidea</taxon>
        <taxon>Araneidae</taxon>
        <taxon>Larinioides</taxon>
    </lineage>
</organism>
<dbReference type="EMBL" id="CAXIEN010000446">
    <property type="protein sequence ID" value="CAL1297924.1"/>
    <property type="molecule type" value="Genomic_DNA"/>
</dbReference>
<comment type="caution">
    <text evidence="1">The sequence shown here is derived from an EMBL/GenBank/DDBJ whole genome shotgun (WGS) entry which is preliminary data.</text>
</comment>
<protein>
    <submittedName>
        <fullName evidence="1">Uncharacterized protein</fullName>
    </submittedName>
</protein>